<accession>A0ABW9JPU9</accession>
<dbReference type="PANTHER" id="PTHR43264:SF1">
    <property type="entry name" value="INOSINE_URIDINE-PREFERRING NUCLEOSIDE HYDROLASE DOMAIN-CONTAINING PROTEIN"/>
    <property type="match status" value="1"/>
</dbReference>
<feature type="domain" description="Inosine/uridine-preferring nucleoside hydrolase" evidence="1">
    <location>
        <begin position="27"/>
        <end position="307"/>
    </location>
</feature>
<evidence type="ECO:0000313" key="3">
    <source>
        <dbReference type="Proteomes" id="UP001517367"/>
    </source>
</evidence>
<dbReference type="RefSeq" id="WP_171046968.1">
    <property type="nucleotide sequence ID" value="NZ_SRMP02000052.1"/>
</dbReference>
<keyword evidence="3" id="KW-1185">Reference proteome</keyword>
<evidence type="ECO:0000259" key="1">
    <source>
        <dbReference type="Pfam" id="PF01156"/>
    </source>
</evidence>
<comment type="caution">
    <text evidence="2">The sequence shown here is derived from an EMBL/GenBank/DDBJ whole genome shotgun (WGS) entry which is preliminary data.</text>
</comment>
<dbReference type="SUPFAM" id="SSF53590">
    <property type="entry name" value="Nucleoside hydrolase"/>
    <property type="match status" value="1"/>
</dbReference>
<proteinExistence type="predicted"/>
<dbReference type="EMBL" id="SRMP02000052">
    <property type="protein sequence ID" value="MFN0293788.1"/>
    <property type="molecule type" value="Genomic_DNA"/>
</dbReference>
<sequence length="338" mass="38769">MKIFKLAFVLLFCAITVYGVNKRPLTVIFDTDMGNDVDDVLALDMLYKYQDANMINLAAIINNKGNAYAVPFLHLMNQWYGYHNIPLGNVVHSPVKEGKKTYYVEHVYNLKNTANAFVFSTYRNEIETQDAVMLYRKMLAAQPDHSVVIISVGFSTNLSRLMSSEADQYSELRGADLVKRKVKFLSLMGGDFRDNRKPEFNIRLDVRSAKDVLENWPGKIYVSPWELGGAVKFSGEVVAKELNYTSKENPLVKAYEYYLPMPYDREVWDLTSVLYAIEPSSKYFTTSKAGKITVDEKGNTFFQKDKKGERYILSANAKQLQQMKTRMEELVKQKPKNI</sequence>
<organism evidence="2 3">
    <name type="scientific">Pedobacter helvus</name>
    <dbReference type="NCBI Taxonomy" id="2563444"/>
    <lineage>
        <taxon>Bacteria</taxon>
        <taxon>Pseudomonadati</taxon>
        <taxon>Bacteroidota</taxon>
        <taxon>Sphingobacteriia</taxon>
        <taxon>Sphingobacteriales</taxon>
        <taxon>Sphingobacteriaceae</taxon>
        <taxon>Pedobacter</taxon>
    </lineage>
</organism>
<evidence type="ECO:0000313" key="2">
    <source>
        <dbReference type="EMBL" id="MFN0293788.1"/>
    </source>
</evidence>
<reference evidence="2 3" key="1">
    <citation type="submission" date="2024-12" db="EMBL/GenBank/DDBJ databases">
        <authorList>
            <person name="Hu S."/>
        </authorList>
    </citation>
    <scope>NUCLEOTIDE SEQUENCE [LARGE SCALE GENOMIC DNA]</scope>
    <source>
        <strain evidence="2 3">P-25</strain>
    </source>
</reference>
<dbReference type="Proteomes" id="UP001517367">
    <property type="component" value="Unassembled WGS sequence"/>
</dbReference>
<name>A0ABW9JPU9_9SPHI</name>
<protein>
    <submittedName>
        <fullName evidence="2">Nucleoside hydrolase</fullName>
    </submittedName>
</protein>
<keyword evidence="2" id="KW-0378">Hydrolase</keyword>
<dbReference type="Gene3D" id="3.90.245.10">
    <property type="entry name" value="Ribonucleoside hydrolase-like"/>
    <property type="match status" value="1"/>
</dbReference>
<dbReference type="Pfam" id="PF01156">
    <property type="entry name" value="IU_nuc_hydro"/>
    <property type="match status" value="1"/>
</dbReference>
<dbReference type="PANTHER" id="PTHR43264">
    <property type="match status" value="1"/>
</dbReference>
<dbReference type="GO" id="GO:0016787">
    <property type="term" value="F:hydrolase activity"/>
    <property type="evidence" value="ECO:0007669"/>
    <property type="project" value="UniProtKB-KW"/>
</dbReference>
<dbReference type="InterPro" id="IPR036452">
    <property type="entry name" value="Ribo_hydro-like"/>
</dbReference>
<gene>
    <name evidence="2" type="ORF">E5L68_020600</name>
</gene>
<dbReference type="InterPro" id="IPR001910">
    <property type="entry name" value="Inosine/uridine_hydrolase_dom"/>
</dbReference>